<dbReference type="RefSeq" id="WP_058380755.1">
    <property type="nucleotide sequence ID" value="NZ_CP013659.2"/>
</dbReference>
<dbReference type="KEGG" id="prt:AUC31_01720"/>
<evidence type="ECO:0000313" key="3">
    <source>
        <dbReference type="Proteomes" id="UP000067683"/>
    </source>
</evidence>
<evidence type="ECO:0000313" key="2">
    <source>
        <dbReference type="EMBL" id="ALS74047.1"/>
    </source>
</evidence>
<dbReference type="OrthoDB" id="334783at2"/>
<dbReference type="CDD" id="cd05120">
    <property type="entry name" value="APH_ChoK_like"/>
    <property type="match status" value="1"/>
</dbReference>
<reference evidence="2" key="1">
    <citation type="submission" date="2016-01" db="EMBL/GenBank/DDBJ databases">
        <title>Complete genome of Planococcus rifietoensis type strain M8.</title>
        <authorList>
            <person name="See-Too W.S."/>
        </authorList>
    </citation>
    <scope>NUCLEOTIDE SEQUENCE [LARGE SCALE GENOMIC DNA]</scope>
    <source>
        <strain evidence="2">M8</strain>
    </source>
</reference>
<gene>
    <name evidence="2" type="ORF">AUC31_01720</name>
</gene>
<dbReference type="Proteomes" id="UP000067683">
    <property type="component" value="Chromosome"/>
</dbReference>
<keyword evidence="3" id="KW-1185">Reference proteome</keyword>
<dbReference type="Gene3D" id="3.90.1200.10">
    <property type="match status" value="1"/>
</dbReference>
<dbReference type="SUPFAM" id="SSF56112">
    <property type="entry name" value="Protein kinase-like (PK-like)"/>
    <property type="match status" value="1"/>
</dbReference>
<dbReference type="InterPro" id="IPR051678">
    <property type="entry name" value="AGP_Transferase"/>
</dbReference>
<dbReference type="AlphaFoldDB" id="A0A0U2XB53"/>
<dbReference type="STRING" id="200991.AUC31_01720"/>
<protein>
    <submittedName>
        <fullName evidence="2">Phosphotransferase</fullName>
    </submittedName>
</protein>
<dbReference type="Pfam" id="PF01636">
    <property type="entry name" value="APH"/>
    <property type="match status" value="1"/>
</dbReference>
<accession>A0A0U2XB53</accession>
<evidence type="ECO:0000259" key="1">
    <source>
        <dbReference type="Pfam" id="PF01636"/>
    </source>
</evidence>
<dbReference type="PANTHER" id="PTHR21310">
    <property type="entry name" value="AMINOGLYCOSIDE PHOSPHOTRANSFERASE-RELATED-RELATED"/>
    <property type="match status" value="1"/>
</dbReference>
<dbReference type="InterPro" id="IPR002575">
    <property type="entry name" value="Aminoglycoside_PTrfase"/>
</dbReference>
<dbReference type="PANTHER" id="PTHR21310:SF15">
    <property type="entry name" value="AMINOGLYCOSIDE PHOSPHOTRANSFERASE DOMAIN-CONTAINING PROTEIN"/>
    <property type="match status" value="1"/>
</dbReference>
<dbReference type="InterPro" id="IPR011009">
    <property type="entry name" value="Kinase-like_dom_sf"/>
</dbReference>
<feature type="domain" description="Aminoglycoside phosphotransferase" evidence="1">
    <location>
        <begin position="17"/>
        <end position="220"/>
    </location>
</feature>
<name>A0A0U2XB53_9BACL</name>
<organism evidence="2 3">
    <name type="scientific">Planococcus rifietoensis</name>
    <dbReference type="NCBI Taxonomy" id="200991"/>
    <lineage>
        <taxon>Bacteria</taxon>
        <taxon>Bacillati</taxon>
        <taxon>Bacillota</taxon>
        <taxon>Bacilli</taxon>
        <taxon>Bacillales</taxon>
        <taxon>Caryophanaceae</taxon>
        <taxon>Planococcus</taxon>
    </lineage>
</organism>
<sequence>MLNQVLKQFNLQVISVNEVEDSFSSTVYKCTLPNGESIFLKIPYTRVKYERELAAYEILAGHVPIPKLLDHWAGDDKCPGALLLSELKGKSLSATASPEIAYQIGAMQASMHQIKPSNKTALGAIQNEFPNWHEFIERQFYSFAEDAKEVLEEDLYMASLRKFEQMKGELPEPDGPSFVHMDFRPANIIVEEGQVSGMIDFESVRFGSAEIDFTKIHRDFLSTNSSLSDSFQMGYNSIRPMIDLQAVLPFYRFIDAFNSNGWSQRRGLEKNFAFYETNLRILKEMLQGDRLEK</sequence>
<dbReference type="Gene3D" id="3.30.200.150">
    <property type="match status" value="1"/>
</dbReference>
<dbReference type="GO" id="GO:0016740">
    <property type="term" value="F:transferase activity"/>
    <property type="evidence" value="ECO:0007669"/>
    <property type="project" value="UniProtKB-KW"/>
</dbReference>
<proteinExistence type="predicted"/>
<dbReference type="EMBL" id="CP013659">
    <property type="protein sequence ID" value="ALS74047.1"/>
    <property type="molecule type" value="Genomic_DNA"/>
</dbReference>